<dbReference type="Gene3D" id="2.40.30.170">
    <property type="match status" value="1"/>
</dbReference>
<evidence type="ECO:0000256" key="1">
    <source>
        <dbReference type="ARBA" id="ARBA00004383"/>
    </source>
</evidence>
<feature type="domain" description="Multidrug resistance protein MdtA-like barrel-sandwich hybrid" evidence="13">
    <location>
        <begin position="67"/>
        <end position="281"/>
    </location>
</feature>
<organism evidence="15 16">
    <name type="scientific">Acinetobacter larvae</name>
    <dbReference type="NCBI Taxonomy" id="1789224"/>
    <lineage>
        <taxon>Bacteria</taxon>
        <taxon>Pseudomonadati</taxon>
        <taxon>Pseudomonadota</taxon>
        <taxon>Gammaproteobacteria</taxon>
        <taxon>Moraxellales</taxon>
        <taxon>Moraxellaceae</taxon>
        <taxon>Acinetobacter</taxon>
    </lineage>
</organism>
<keyword evidence="5" id="KW-0997">Cell inner membrane</keyword>
<evidence type="ECO:0000259" key="12">
    <source>
        <dbReference type="Pfam" id="PF25876"/>
    </source>
</evidence>
<feature type="region of interest" description="Disordered" evidence="10">
    <location>
        <begin position="1"/>
        <end position="20"/>
    </location>
</feature>
<evidence type="ECO:0000256" key="5">
    <source>
        <dbReference type="ARBA" id="ARBA00022519"/>
    </source>
</evidence>
<evidence type="ECO:0000256" key="10">
    <source>
        <dbReference type="SAM" id="MobiDB-lite"/>
    </source>
</evidence>
<keyword evidence="3" id="KW-0813">Transport</keyword>
<dbReference type="OrthoDB" id="9811754at2"/>
<dbReference type="AlphaFoldDB" id="A0A1B2M1J5"/>
<dbReference type="InterPro" id="IPR058625">
    <property type="entry name" value="MdtA-like_BSH"/>
</dbReference>
<dbReference type="InterPro" id="IPR050739">
    <property type="entry name" value="MFP"/>
</dbReference>
<evidence type="ECO:0000256" key="6">
    <source>
        <dbReference type="ARBA" id="ARBA00022692"/>
    </source>
</evidence>
<evidence type="ECO:0000256" key="9">
    <source>
        <dbReference type="SAM" id="Coils"/>
    </source>
</evidence>
<dbReference type="Gene3D" id="2.40.50.100">
    <property type="match status" value="1"/>
</dbReference>
<sequence>MTVEHNQTETLPAETASPHPLKSKTQRKKWLLLLLAVLLLIAFIYVLWRLMFAQQVSTDNAYVAAENAEITSMVTGQVAEIKVSNTAAVRKGDLLARIDPRDAHIALAQAEAELAKTQRLYQQTAANSRALDSQVLASQDDIQAAKAQVLQAEASVKQAMDEFRRRQQLAISGAISQEELSKASTALTTAQANLNVAQATLMQAQSKRKAAQSNLEANQALIMGAEQNDSPDVLAAKARVAQARLELQRTEIYAPIDGIVANRSIQVGQRVAPGSKLMLVVPIQQLYVDANFKESQLQKVKVGQKATLTADLYGDKVIYDGIVQGFSGGTGAAFALIPAQNATGNWIKVVQRLPVRIQLDPQQLAQHPLRVGLSMNVTVDLASASKDAAATPQIPTSTTAK</sequence>
<dbReference type="KEGG" id="ala:BFG52_12345"/>
<dbReference type="GO" id="GO:0015721">
    <property type="term" value="P:bile acid and bile salt transport"/>
    <property type="evidence" value="ECO:0007669"/>
    <property type="project" value="UniProtKB-ARBA"/>
</dbReference>
<dbReference type="Pfam" id="PF25876">
    <property type="entry name" value="HH_MFP_RND"/>
    <property type="match status" value="1"/>
</dbReference>
<keyword evidence="16" id="KW-1185">Reference proteome</keyword>
<evidence type="ECO:0000256" key="11">
    <source>
        <dbReference type="SAM" id="Phobius"/>
    </source>
</evidence>
<dbReference type="RefSeq" id="WP_067556700.1">
    <property type="nucleotide sequence ID" value="NZ_CP016895.1"/>
</dbReference>
<feature type="coiled-coil region" evidence="9">
    <location>
        <begin position="187"/>
        <end position="221"/>
    </location>
</feature>
<evidence type="ECO:0000259" key="14">
    <source>
        <dbReference type="Pfam" id="PF25963"/>
    </source>
</evidence>
<accession>A0A1B2M1J5</accession>
<dbReference type="FunFam" id="2.40.30.170:FF:000003">
    <property type="entry name" value="Multidrug resistance protein A"/>
    <property type="match status" value="1"/>
</dbReference>
<name>A0A1B2M1J5_9GAMM</name>
<feature type="transmembrane region" description="Helical" evidence="11">
    <location>
        <begin position="30"/>
        <end position="48"/>
    </location>
</feature>
<dbReference type="PANTHER" id="PTHR30386:SF19">
    <property type="entry name" value="MULTIDRUG EXPORT PROTEIN EMRA-RELATED"/>
    <property type="match status" value="1"/>
</dbReference>
<dbReference type="SUPFAM" id="SSF111369">
    <property type="entry name" value="HlyD-like secretion proteins"/>
    <property type="match status" value="2"/>
</dbReference>
<evidence type="ECO:0000256" key="3">
    <source>
        <dbReference type="ARBA" id="ARBA00022448"/>
    </source>
</evidence>
<comment type="subcellular location">
    <subcellularLocation>
        <location evidence="1">Cell inner membrane</location>
        <topology evidence="1">Single-pass membrane protein</topology>
        <orientation evidence="1">Periplasmic side</orientation>
    </subcellularLocation>
</comment>
<dbReference type="PANTHER" id="PTHR30386">
    <property type="entry name" value="MEMBRANE FUSION SUBUNIT OF EMRAB-TOLC MULTIDRUG EFFLUX PUMP"/>
    <property type="match status" value="1"/>
</dbReference>
<feature type="domain" description="p-hydroxybenzoic acid efflux pump subunit AaeA-like beta-barrel" evidence="14">
    <location>
        <begin position="286"/>
        <end position="379"/>
    </location>
</feature>
<dbReference type="Gene3D" id="1.10.287.470">
    <property type="entry name" value="Helix hairpin bin"/>
    <property type="match status" value="1"/>
</dbReference>
<dbReference type="Pfam" id="PF25963">
    <property type="entry name" value="Beta-barrel_AAEA"/>
    <property type="match status" value="1"/>
</dbReference>
<dbReference type="EMBL" id="CP016895">
    <property type="protein sequence ID" value="AOA59062.1"/>
    <property type="molecule type" value="Genomic_DNA"/>
</dbReference>
<dbReference type="GO" id="GO:0005886">
    <property type="term" value="C:plasma membrane"/>
    <property type="evidence" value="ECO:0007669"/>
    <property type="project" value="UniProtKB-SubCell"/>
</dbReference>
<evidence type="ECO:0000259" key="13">
    <source>
        <dbReference type="Pfam" id="PF25917"/>
    </source>
</evidence>
<keyword evidence="6 11" id="KW-0812">Transmembrane</keyword>
<dbReference type="InterPro" id="IPR058624">
    <property type="entry name" value="MdtA-like_HH"/>
</dbReference>
<evidence type="ECO:0000256" key="8">
    <source>
        <dbReference type="ARBA" id="ARBA00023136"/>
    </source>
</evidence>
<feature type="compositionally biased region" description="Polar residues" evidence="10">
    <location>
        <begin position="1"/>
        <end position="10"/>
    </location>
</feature>
<keyword evidence="7 11" id="KW-1133">Transmembrane helix</keyword>
<comment type="similarity">
    <text evidence="2">Belongs to the membrane fusion protein (MFP) (TC 8.A.1) family.</text>
</comment>
<dbReference type="InterPro" id="IPR058634">
    <property type="entry name" value="AaeA-lik-b-barrel"/>
</dbReference>
<dbReference type="STRING" id="1789224.BFG52_12345"/>
<dbReference type="GO" id="GO:1990961">
    <property type="term" value="P:xenobiotic detoxification by transmembrane export across the plasma membrane"/>
    <property type="evidence" value="ECO:0007669"/>
    <property type="project" value="UniProtKB-ARBA"/>
</dbReference>
<dbReference type="Proteomes" id="UP000093391">
    <property type="component" value="Chromosome"/>
</dbReference>
<keyword evidence="4" id="KW-1003">Cell membrane</keyword>
<gene>
    <name evidence="15" type="ORF">BFG52_12345</name>
</gene>
<reference evidence="15 16" key="1">
    <citation type="submission" date="2016-08" db="EMBL/GenBank/DDBJ databases">
        <authorList>
            <person name="Seilhamer J.J."/>
        </authorList>
    </citation>
    <scope>NUCLEOTIDE SEQUENCE [LARGE SCALE GENOMIC DNA]</scope>
    <source>
        <strain evidence="15 16">BRTC-1</strain>
    </source>
</reference>
<evidence type="ECO:0000256" key="2">
    <source>
        <dbReference type="ARBA" id="ARBA00009477"/>
    </source>
</evidence>
<evidence type="ECO:0000256" key="4">
    <source>
        <dbReference type="ARBA" id="ARBA00022475"/>
    </source>
</evidence>
<protein>
    <submittedName>
        <fullName evidence="15">Efflux transporter periplasmic adaptor subunit</fullName>
    </submittedName>
</protein>
<feature type="coiled-coil region" evidence="9">
    <location>
        <begin position="107"/>
        <end position="162"/>
    </location>
</feature>
<evidence type="ECO:0000256" key="7">
    <source>
        <dbReference type="ARBA" id="ARBA00022989"/>
    </source>
</evidence>
<dbReference type="GO" id="GO:0046677">
    <property type="term" value="P:response to antibiotic"/>
    <property type="evidence" value="ECO:0007669"/>
    <property type="project" value="UniProtKB-ARBA"/>
</dbReference>
<evidence type="ECO:0000313" key="15">
    <source>
        <dbReference type="EMBL" id="AOA59062.1"/>
    </source>
</evidence>
<feature type="domain" description="Multidrug resistance protein MdtA-like alpha-helical hairpin" evidence="12">
    <location>
        <begin position="143"/>
        <end position="205"/>
    </location>
</feature>
<keyword evidence="8 11" id="KW-0472">Membrane</keyword>
<proteinExistence type="inferred from homology"/>
<evidence type="ECO:0000313" key="16">
    <source>
        <dbReference type="Proteomes" id="UP000093391"/>
    </source>
</evidence>
<dbReference type="Pfam" id="PF25917">
    <property type="entry name" value="BSH_RND"/>
    <property type="match status" value="1"/>
</dbReference>
<keyword evidence="9" id="KW-0175">Coiled coil</keyword>